<gene>
    <name evidence="2" type="ORF">YP76_07110</name>
</gene>
<dbReference type="STRING" id="56193.YP76_07110"/>
<protein>
    <submittedName>
        <fullName evidence="2">Uncharacterized protein</fullName>
    </submittedName>
</protein>
<keyword evidence="1" id="KW-1133">Transmembrane helix</keyword>
<feature type="transmembrane region" description="Helical" evidence="1">
    <location>
        <begin position="67"/>
        <end position="89"/>
    </location>
</feature>
<sequence>MNFFGRLMMYGLRFQRTANRIDAQPCFFSDLAWDAFFVLRAFTPPVRQFGDRCSILRHLSRLQQFRIAANMLVALFLGQIVAMQVLSYLPKLSG</sequence>
<evidence type="ECO:0000313" key="3">
    <source>
        <dbReference type="Proteomes" id="UP000033874"/>
    </source>
</evidence>
<evidence type="ECO:0000313" key="2">
    <source>
        <dbReference type="EMBL" id="KKW92694.1"/>
    </source>
</evidence>
<keyword evidence="1" id="KW-0472">Membrane</keyword>
<evidence type="ECO:0000256" key="1">
    <source>
        <dbReference type="SAM" id="Phobius"/>
    </source>
</evidence>
<organism evidence="2 3">
    <name type="scientific">Sphingobium chungbukense</name>
    <dbReference type="NCBI Taxonomy" id="56193"/>
    <lineage>
        <taxon>Bacteria</taxon>
        <taxon>Pseudomonadati</taxon>
        <taxon>Pseudomonadota</taxon>
        <taxon>Alphaproteobacteria</taxon>
        <taxon>Sphingomonadales</taxon>
        <taxon>Sphingomonadaceae</taxon>
        <taxon>Sphingobium</taxon>
    </lineage>
</organism>
<keyword evidence="1" id="KW-0812">Transmembrane</keyword>
<keyword evidence="3" id="KW-1185">Reference proteome</keyword>
<reference evidence="2 3" key="1">
    <citation type="submission" date="2015-04" db="EMBL/GenBank/DDBJ databases">
        <title>Genome sequence of aromatic hydrocarbons-degrading Sphingobium chungbukense DJ77.</title>
        <authorList>
            <person name="Kim Y.-C."/>
            <person name="Chae J.-C."/>
        </authorList>
    </citation>
    <scope>NUCLEOTIDE SEQUENCE [LARGE SCALE GENOMIC DNA]</scope>
    <source>
        <strain evidence="2 3">DJ77</strain>
    </source>
</reference>
<dbReference type="Proteomes" id="UP000033874">
    <property type="component" value="Unassembled WGS sequence"/>
</dbReference>
<name>A0A0M3AVX2_9SPHN</name>
<dbReference type="EMBL" id="LBIC01000003">
    <property type="protein sequence ID" value="KKW92694.1"/>
    <property type="molecule type" value="Genomic_DNA"/>
</dbReference>
<proteinExistence type="predicted"/>
<comment type="caution">
    <text evidence="2">The sequence shown here is derived from an EMBL/GenBank/DDBJ whole genome shotgun (WGS) entry which is preliminary data.</text>
</comment>
<dbReference type="AlphaFoldDB" id="A0A0M3AVX2"/>
<accession>A0A0M3AVX2</accession>